<keyword evidence="3" id="KW-0068">Autocatalytic cleavage</keyword>
<evidence type="ECO:0000313" key="11">
    <source>
        <dbReference type="Proteomes" id="UP000580839"/>
    </source>
</evidence>
<dbReference type="EMBL" id="JABFRW010000154">
    <property type="protein sequence ID" value="NOT34901.1"/>
    <property type="molecule type" value="Genomic_DNA"/>
</dbReference>
<evidence type="ECO:0000256" key="2">
    <source>
        <dbReference type="ARBA" id="ARBA00022793"/>
    </source>
</evidence>
<dbReference type="GO" id="GO:0004014">
    <property type="term" value="F:adenosylmethionine decarboxylase activity"/>
    <property type="evidence" value="ECO:0007669"/>
    <property type="project" value="UniProtKB-EC"/>
</dbReference>
<dbReference type="Gene3D" id="3.60.90.10">
    <property type="entry name" value="S-adenosylmethionine decarboxylase"/>
    <property type="match status" value="1"/>
</dbReference>
<dbReference type="PANTHER" id="PTHR33866">
    <property type="entry name" value="S-ADENOSYLMETHIONINE DECARBOXYLASE PROENZYME"/>
    <property type="match status" value="1"/>
</dbReference>
<comment type="cofactor">
    <cofactor evidence="1">
        <name>pyruvate</name>
        <dbReference type="ChEBI" id="CHEBI:15361"/>
    </cofactor>
</comment>
<keyword evidence="4" id="KW-0745">Spermidine biosynthesis</keyword>
<evidence type="ECO:0000256" key="5">
    <source>
        <dbReference type="ARBA" id="ARBA00023115"/>
    </source>
</evidence>
<dbReference type="InterPro" id="IPR003826">
    <property type="entry name" value="AdoMetDC_fam_prok"/>
</dbReference>
<dbReference type="InterPro" id="IPR017716">
    <property type="entry name" value="S-AdoMet_deCOase_pro-enz"/>
</dbReference>
<evidence type="ECO:0000256" key="9">
    <source>
        <dbReference type="ARBA" id="ARBA00023317"/>
    </source>
</evidence>
<dbReference type="SUPFAM" id="SSF56276">
    <property type="entry name" value="S-adenosylmethionine decarboxylase"/>
    <property type="match status" value="1"/>
</dbReference>
<evidence type="ECO:0000256" key="7">
    <source>
        <dbReference type="ARBA" id="ARBA00023239"/>
    </source>
</evidence>
<evidence type="ECO:0000256" key="4">
    <source>
        <dbReference type="ARBA" id="ARBA00023066"/>
    </source>
</evidence>
<accession>A0A849SKC5</accession>
<dbReference type="GO" id="GO:0008295">
    <property type="term" value="P:spermidine biosynthetic process"/>
    <property type="evidence" value="ECO:0007669"/>
    <property type="project" value="UniProtKB-KW"/>
</dbReference>
<comment type="caution">
    <text evidence="10">The sequence shown here is derived from an EMBL/GenBank/DDBJ whole genome shotgun (WGS) entry which is preliminary data.</text>
</comment>
<keyword evidence="9" id="KW-0670">Pyruvate</keyword>
<dbReference type="PANTHER" id="PTHR33866:SF2">
    <property type="entry name" value="S-ADENOSYLMETHIONINE DECARBOXYLASE PROENZYME"/>
    <property type="match status" value="1"/>
</dbReference>
<dbReference type="Pfam" id="PF02675">
    <property type="entry name" value="AdoMet_dc"/>
    <property type="match status" value="1"/>
</dbReference>
<keyword evidence="5" id="KW-0620">Polyamine biosynthesis</keyword>
<dbReference type="Proteomes" id="UP000580839">
    <property type="component" value="Unassembled WGS sequence"/>
</dbReference>
<dbReference type="GO" id="GO:0005829">
    <property type="term" value="C:cytosol"/>
    <property type="evidence" value="ECO:0007669"/>
    <property type="project" value="TreeGrafter"/>
</dbReference>
<keyword evidence="8" id="KW-0704">Schiff base</keyword>
<evidence type="ECO:0000256" key="3">
    <source>
        <dbReference type="ARBA" id="ARBA00022813"/>
    </source>
</evidence>
<protein>
    <submittedName>
        <fullName evidence="10">Adenosylmethionine decarboxylase</fullName>
        <ecNumber evidence="10">4.1.1.50</ecNumber>
    </submittedName>
</protein>
<keyword evidence="2" id="KW-0210">Decarboxylase</keyword>
<evidence type="ECO:0000256" key="8">
    <source>
        <dbReference type="ARBA" id="ARBA00023270"/>
    </source>
</evidence>
<sequence>MNGFGPHLMLDGYGCDRKKLEDLNAIYRILDELPARIGMTRIMPPYVFRYSGLKPEDWGISGFVLIAESHISIHTFPEKKFVSVDIFSCKSFDAEFATDYFKEAFGMEKAETNVLDRGTEFPKELNGAAGMVRAQRRRITRPAAARHA</sequence>
<organism evidence="10 11">
    <name type="scientific">Eiseniibacteriota bacterium</name>
    <dbReference type="NCBI Taxonomy" id="2212470"/>
    <lineage>
        <taxon>Bacteria</taxon>
        <taxon>Candidatus Eiseniibacteriota</taxon>
    </lineage>
</organism>
<evidence type="ECO:0000256" key="1">
    <source>
        <dbReference type="ARBA" id="ARBA00001928"/>
    </source>
</evidence>
<keyword evidence="6" id="KW-0865">Zymogen</keyword>
<name>A0A849SKC5_UNCEI</name>
<dbReference type="NCBIfam" id="TIGR03330">
    <property type="entry name" value="SAM_DCase_Bsu"/>
    <property type="match status" value="1"/>
</dbReference>
<proteinExistence type="predicted"/>
<keyword evidence="7 10" id="KW-0456">Lyase</keyword>
<reference evidence="10 11" key="1">
    <citation type="submission" date="2020-04" db="EMBL/GenBank/DDBJ databases">
        <title>Metagenomic profiling of ammonia- and methane-oxidizing microorganisms in a Dutch drinking water treatment plant.</title>
        <authorList>
            <person name="Poghosyan L."/>
            <person name="Leucker S."/>
        </authorList>
    </citation>
    <scope>NUCLEOTIDE SEQUENCE [LARGE SCALE GENOMIC DNA]</scope>
    <source>
        <strain evidence="10">S-RSF-IL-03</strain>
    </source>
</reference>
<gene>
    <name evidence="10" type="primary">speD</name>
    <name evidence="10" type="ORF">HOP12_12120</name>
</gene>
<dbReference type="EC" id="4.1.1.50" evidence="10"/>
<evidence type="ECO:0000313" key="10">
    <source>
        <dbReference type="EMBL" id="NOT34901.1"/>
    </source>
</evidence>
<dbReference type="AlphaFoldDB" id="A0A849SKC5"/>
<dbReference type="InterPro" id="IPR016067">
    <property type="entry name" value="S-AdoMet_deCO2ase_core"/>
</dbReference>
<evidence type="ECO:0000256" key="6">
    <source>
        <dbReference type="ARBA" id="ARBA00023145"/>
    </source>
</evidence>